<keyword evidence="2" id="KW-0597">Phosphoprotein</keyword>
<feature type="domain" description="BMERB" evidence="8">
    <location>
        <begin position="692"/>
        <end position="852"/>
    </location>
</feature>
<dbReference type="SMART" id="SM01203">
    <property type="entry name" value="DUF3585"/>
    <property type="match status" value="1"/>
</dbReference>
<dbReference type="PROSITE" id="PS51848">
    <property type="entry name" value="BMERB"/>
    <property type="match status" value="1"/>
</dbReference>
<dbReference type="InterPro" id="IPR019448">
    <property type="entry name" value="NT-C2"/>
</dbReference>
<evidence type="ECO:0000313" key="10">
    <source>
        <dbReference type="Proteomes" id="UP000311919"/>
    </source>
</evidence>
<dbReference type="Pfam" id="PF12130">
    <property type="entry name" value="bMERB_dom"/>
    <property type="match status" value="1"/>
</dbReference>
<dbReference type="EMBL" id="SKCS01000027">
    <property type="protein sequence ID" value="TNN20400.1"/>
    <property type="molecule type" value="Genomic_DNA"/>
</dbReference>
<evidence type="ECO:0000259" key="8">
    <source>
        <dbReference type="PROSITE" id="PS51848"/>
    </source>
</evidence>
<dbReference type="EMBL" id="SKCS01000027">
    <property type="protein sequence ID" value="TNN20399.1"/>
    <property type="molecule type" value="Genomic_DNA"/>
</dbReference>
<dbReference type="OrthoDB" id="5972258at2759"/>
<dbReference type="EMBL" id="SKCS01000027">
    <property type="protein sequence ID" value="TNN20401.1"/>
    <property type="molecule type" value="Genomic_DNA"/>
</dbReference>
<evidence type="ECO:0000256" key="3">
    <source>
        <dbReference type="ARBA" id="ARBA00022753"/>
    </source>
</evidence>
<evidence type="ECO:0000256" key="5">
    <source>
        <dbReference type="SAM" id="Coils"/>
    </source>
</evidence>
<feature type="domain" description="Calponin-homology (CH)" evidence="6">
    <location>
        <begin position="321"/>
        <end position="427"/>
    </location>
</feature>
<comment type="subcellular location">
    <subcellularLocation>
        <location evidence="1">Endosome</location>
    </subcellularLocation>
</comment>
<gene>
    <name evidence="9" type="ORF">EWB00_004102</name>
</gene>
<dbReference type="GO" id="GO:0005768">
    <property type="term" value="C:endosome"/>
    <property type="evidence" value="ECO:0007669"/>
    <property type="project" value="UniProtKB-SubCell"/>
</dbReference>
<dbReference type="STRING" id="6182.A0A4Z2DVE2"/>
<dbReference type="PANTHER" id="PTHR23167:SF46">
    <property type="entry name" value="EPS15 HOMOLOGY DOMAIN CONTAINING PROTEIN-BINDING PROTEIN 1, ISOFORM F"/>
    <property type="match status" value="1"/>
</dbReference>
<evidence type="ECO:0000256" key="2">
    <source>
        <dbReference type="ARBA" id="ARBA00022553"/>
    </source>
</evidence>
<comment type="caution">
    <text evidence="9">The sequence shown here is derived from an EMBL/GenBank/DDBJ whole genome shotgun (WGS) entry which is preliminary data.</text>
</comment>
<evidence type="ECO:0000256" key="1">
    <source>
        <dbReference type="ARBA" id="ARBA00004177"/>
    </source>
</evidence>
<dbReference type="InterPro" id="IPR036872">
    <property type="entry name" value="CH_dom_sf"/>
</dbReference>
<dbReference type="FunFam" id="1.10.418.10:FF:000023">
    <property type="entry name" value="EH domain-binding protein 1 isoform X1"/>
    <property type="match status" value="1"/>
</dbReference>
<protein>
    <submittedName>
        <fullName evidence="9">EH domain-binding protein isoform 3</fullName>
    </submittedName>
</protein>
<dbReference type="Pfam" id="PF00307">
    <property type="entry name" value="CH"/>
    <property type="match status" value="1"/>
</dbReference>
<proteinExistence type="predicted"/>
<reference evidence="9 10" key="1">
    <citation type="submission" date="2019-03" db="EMBL/GenBank/DDBJ databases">
        <title>An improved genome assembly of the fluke Schistosoma japonicum.</title>
        <authorList>
            <person name="Hu W."/>
            <person name="Luo F."/>
            <person name="Yin M."/>
            <person name="Mo X."/>
            <person name="Sun C."/>
            <person name="Wu Q."/>
            <person name="Zhu B."/>
            <person name="Xiang M."/>
            <person name="Wang J."/>
            <person name="Wang Y."/>
            <person name="Zhang T."/>
            <person name="Xu B."/>
            <person name="Zheng H."/>
            <person name="Feng Z."/>
        </authorList>
    </citation>
    <scope>NUCLEOTIDE SEQUENCE [LARGE SCALE GENOMIC DNA]</scope>
    <source>
        <strain evidence="9">HuSjv2</strain>
        <tissue evidence="9">Worms</tissue>
    </source>
</reference>
<keyword evidence="3" id="KW-0967">Endosome</keyword>
<accession>A0A4Z2DVE2</accession>
<dbReference type="PANTHER" id="PTHR23167">
    <property type="entry name" value="CALPONIN HOMOLOGY DOMAIN-CONTAINING PROTEIN DDB_G0272472-RELATED"/>
    <property type="match status" value="1"/>
</dbReference>
<evidence type="ECO:0000313" key="9">
    <source>
        <dbReference type="EMBL" id="TNN20399.1"/>
    </source>
</evidence>
<dbReference type="PROSITE" id="PS51840">
    <property type="entry name" value="C2_NT"/>
    <property type="match status" value="1"/>
</dbReference>
<dbReference type="Pfam" id="PF10358">
    <property type="entry name" value="NT-C2"/>
    <property type="match status" value="1"/>
</dbReference>
<feature type="domain" description="C2 NT-type" evidence="7">
    <location>
        <begin position="7"/>
        <end position="168"/>
    </location>
</feature>
<dbReference type="Proteomes" id="UP000311919">
    <property type="component" value="Unassembled WGS sequence"/>
</dbReference>
<evidence type="ECO:0000256" key="4">
    <source>
        <dbReference type="ARBA" id="ARBA00023054"/>
    </source>
</evidence>
<dbReference type="InterPro" id="IPR022735">
    <property type="entry name" value="bMERB_dom"/>
</dbReference>
<dbReference type="InterPro" id="IPR050540">
    <property type="entry name" value="F-actin_Monoox_Mical"/>
</dbReference>
<keyword evidence="10" id="KW-1185">Reference proteome</keyword>
<organism evidence="9 10">
    <name type="scientific">Schistosoma japonicum</name>
    <name type="common">Blood fluke</name>
    <dbReference type="NCBI Taxonomy" id="6182"/>
    <lineage>
        <taxon>Eukaryota</taxon>
        <taxon>Metazoa</taxon>
        <taxon>Spiralia</taxon>
        <taxon>Lophotrochozoa</taxon>
        <taxon>Platyhelminthes</taxon>
        <taxon>Trematoda</taxon>
        <taxon>Digenea</taxon>
        <taxon>Strigeidida</taxon>
        <taxon>Schistosomatoidea</taxon>
        <taxon>Schistosomatidae</taxon>
        <taxon>Schistosoma</taxon>
    </lineage>
</organism>
<dbReference type="SUPFAM" id="SSF47576">
    <property type="entry name" value="Calponin-homology domain, CH-domain"/>
    <property type="match status" value="1"/>
</dbReference>
<dbReference type="Gene3D" id="1.10.418.10">
    <property type="entry name" value="Calponin-like domain"/>
    <property type="match status" value="1"/>
</dbReference>
<feature type="coiled-coil region" evidence="5">
    <location>
        <begin position="714"/>
        <end position="741"/>
    </location>
</feature>
<dbReference type="PROSITE" id="PS50021">
    <property type="entry name" value="CH"/>
    <property type="match status" value="1"/>
</dbReference>
<sequence length="870" mass="97339">MSVWRRLQRVGKKAAKFQVTASLHELNIECSRHYIPGNLVVVWSRRSRRYSSKSFEPAKTSDNANSFKYVWPMPENVEFVTTLYRNEKAIQFEEKEWTCQIEDIGSKGMGVLSGSTLSIRRRVLATRQIDLAEFVSNLPIQTNLKIVMRLASKKLISATVLLTLNSVIIKAGEATDEDMISIASLMSLSRTGSFNAGSSVTINDFGGVAALLPVTTRTADKGVSDSYSFSNSSFHTDLSKLTAKLQALERRQINPLAESPIKTDTGVLNYNSELNNSEITISDSQNQASFPSTFDDMQEESAITSIGKIVPSPSESKSISNQSRYDLLVWCQSVTKSYDNIQIVDLTTSFQNGLAFCAILHHFFPDRIDYGSLSSNNSLQNCRLAFDVASKLGIPRVLDPSEVVSNSHSPDLLSMMTYLHQIRTLCCERTIANGANSACANDSSVFSEIIGQCFTKTNSSETNHSLHQVENLLGVNSNGAETNLIRDDKAVRSSPTKKGVLLMNYEHMLAKARSLLQQSRSNYLAPTSQPGALPPLAYPRKMRPISGSLTAIHSIDEHFGQNRIPERIMTTATGERKYQLYDPKMYTKCRKSQKTLHGFNSDGTICIPCTDTTLNSICKPFRFSTSNIIPTLSKPPESTAGVRLSPEQLKVRRLRLSQMSLFASGRGSGAPVPVRIDEGNKTDDHTHISTVNKNQGSSINSTSFNALLSVSNYISNEQAELEEEQKELDKEAAVLERRLRQQMTYEPGTALEEELFKRWFILVSKKNALIHRGFQLSIMEKEDDLKKKMNMLQDELRSILSIEEYLKTDNDRKREDLLLQDLVRLVNERDDMIQELDLHEKALSEEMDLGQNTSFVPHGRLKVDKSCVLQ</sequence>
<name>A0A4Z2DVE2_SCHJA</name>
<dbReference type="AlphaFoldDB" id="A0A4Z2DVE2"/>
<dbReference type="SMART" id="SM00033">
    <property type="entry name" value="CH"/>
    <property type="match status" value="1"/>
</dbReference>
<keyword evidence="4 5" id="KW-0175">Coiled coil</keyword>
<dbReference type="InterPro" id="IPR001715">
    <property type="entry name" value="CH_dom"/>
</dbReference>
<evidence type="ECO:0000259" key="6">
    <source>
        <dbReference type="PROSITE" id="PS50021"/>
    </source>
</evidence>
<evidence type="ECO:0000259" key="7">
    <source>
        <dbReference type="PROSITE" id="PS51840"/>
    </source>
</evidence>